<name>A0A934MDW7_9HYPH</name>
<comment type="caution">
    <text evidence="2">The sequence shown here is derived from an EMBL/GenBank/DDBJ whole genome shotgun (WGS) entry which is preliminary data.</text>
</comment>
<sequence>MVDRRSKFALNDDNRDTQRRSFDMKTDDVEKAEKFREAAIRRVRNVETTLRRVRNLSNQTSYSYTDDEVEKIFSHLQTILDRTRDSFAHTRERQHFSL</sequence>
<organism evidence="2 3">
    <name type="scientific">Acuticoccus mangrovi</name>
    <dbReference type="NCBI Taxonomy" id="2796142"/>
    <lineage>
        <taxon>Bacteria</taxon>
        <taxon>Pseudomonadati</taxon>
        <taxon>Pseudomonadota</taxon>
        <taxon>Alphaproteobacteria</taxon>
        <taxon>Hyphomicrobiales</taxon>
        <taxon>Amorphaceae</taxon>
        <taxon>Acuticoccus</taxon>
    </lineage>
</organism>
<reference evidence="2" key="1">
    <citation type="submission" date="2020-12" db="EMBL/GenBank/DDBJ databases">
        <title>Bacterial taxonomy.</title>
        <authorList>
            <person name="Pan X."/>
        </authorList>
    </citation>
    <scope>NUCLEOTIDE SEQUENCE</scope>
    <source>
        <strain evidence="2">B2012</strain>
    </source>
</reference>
<gene>
    <name evidence="2" type="ORF">JCR33_14090</name>
</gene>
<accession>A0A934MDW7</accession>
<dbReference type="AlphaFoldDB" id="A0A934MDW7"/>
<protein>
    <submittedName>
        <fullName evidence="2">Uncharacterized protein</fullName>
    </submittedName>
</protein>
<proteinExistence type="predicted"/>
<dbReference type="RefSeq" id="WP_198882737.1">
    <property type="nucleotide sequence ID" value="NZ_JAEKJA010000011.1"/>
</dbReference>
<keyword evidence="3" id="KW-1185">Reference proteome</keyword>
<dbReference type="EMBL" id="JAEKJA010000011">
    <property type="protein sequence ID" value="MBJ3776832.1"/>
    <property type="molecule type" value="Genomic_DNA"/>
</dbReference>
<evidence type="ECO:0000256" key="1">
    <source>
        <dbReference type="SAM" id="MobiDB-lite"/>
    </source>
</evidence>
<evidence type="ECO:0000313" key="3">
    <source>
        <dbReference type="Proteomes" id="UP000609531"/>
    </source>
</evidence>
<evidence type="ECO:0000313" key="2">
    <source>
        <dbReference type="EMBL" id="MBJ3776832.1"/>
    </source>
</evidence>
<feature type="region of interest" description="Disordered" evidence="1">
    <location>
        <begin position="1"/>
        <end position="25"/>
    </location>
</feature>
<dbReference type="Proteomes" id="UP000609531">
    <property type="component" value="Unassembled WGS sequence"/>
</dbReference>